<dbReference type="InterPro" id="IPR011527">
    <property type="entry name" value="ABC1_TM_dom"/>
</dbReference>
<dbReference type="InterPro" id="IPR003439">
    <property type="entry name" value="ABC_transporter-like_ATP-bd"/>
</dbReference>
<feature type="transmembrane region" description="Helical" evidence="7">
    <location>
        <begin position="172"/>
        <end position="190"/>
    </location>
</feature>
<dbReference type="EMBL" id="ACGK02000002">
    <property type="protein sequence ID" value="EGF23003.1"/>
    <property type="molecule type" value="Genomic_DNA"/>
</dbReference>
<dbReference type="SUPFAM" id="SSF90123">
    <property type="entry name" value="ABC transporter transmembrane region"/>
    <property type="match status" value="1"/>
</dbReference>
<keyword evidence="4 10" id="KW-0067">ATP-binding</keyword>
<dbReference type="PANTHER" id="PTHR43394:SF1">
    <property type="entry name" value="ATP-BINDING CASSETTE SUB-FAMILY B MEMBER 10, MITOCHONDRIAL"/>
    <property type="match status" value="1"/>
</dbReference>
<dbReference type="PROSITE" id="PS50893">
    <property type="entry name" value="ABC_TRANSPORTER_2"/>
    <property type="match status" value="1"/>
</dbReference>
<evidence type="ECO:0000256" key="2">
    <source>
        <dbReference type="ARBA" id="ARBA00022692"/>
    </source>
</evidence>
<feature type="transmembrane region" description="Helical" evidence="7">
    <location>
        <begin position="150"/>
        <end position="166"/>
    </location>
</feature>
<evidence type="ECO:0000256" key="4">
    <source>
        <dbReference type="ARBA" id="ARBA00022840"/>
    </source>
</evidence>
<dbReference type="InterPro" id="IPR036640">
    <property type="entry name" value="ABC1_TM_sf"/>
</dbReference>
<comment type="subcellular location">
    <subcellularLocation>
        <location evidence="1">Cell membrane</location>
        <topology evidence="1">Multi-pass membrane protein</topology>
    </subcellularLocation>
</comment>
<dbReference type="CDD" id="cd18548">
    <property type="entry name" value="ABC_6TM_Tm287_like"/>
    <property type="match status" value="1"/>
</dbReference>
<dbReference type="InterPro" id="IPR003593">
    <property type="entry name" value="AAA+_ATPase"/>
</dbReference>
<evidence type="ECO:0000256" key="5">
    <source>
        <dbReference type="ARBA" id="ARBA00022989"/>
    </source>
</evidence>
<feature type="transmembrane region" description="Helical" evidence="7">
    <location>
        <begin position="253"/>
        <end position="275"/>
    </location>
</feature>
<dbReference type="PANTHER" id="PTHR43394">
    <property type="entry name" value="ATP-DEPENDENT PERMEASE MDL1, MITOCHONDRIAL"/>
    <property type="match status" value="1"/>
</dbReference>
<keyword evidence="3" id="KW-0547">Nucleotide-binding</keyword>
<dbReference type="SUPFAM" id="SSF52540">
    <property type="entry name" value="P-loop containing nucleoside triphosphate hydrolases"/>
    <property type="match status" value="1"/>
</dbReference>
<dbReference type="SMART" id="SM00382">
    <property type="entry name" value="AAA"/>
    <property type="match status" value="1"/>
</dbReference>
<keyword evidence="2 7" id="KW-0812">Transmembrane</keyword>
<protein>
    <submittedName>
        <fullName evidence="10">ABC transporter, ATP-binding protein</fullName>
    </submittedName>
</protein>
<dbReference type="GO" id="GO:0005886">
    <property type="term" value="C:plasma membrane"/>
    <property type="evidence" value="ECO:0007669"/>
    <property type="project" value="UniProtKB-SubCell"/>
</dbReference>
<dbReference type="InterPro" id="IPR039421">
    <property type="entry name" value="Type_1_exporter"/>
</dbReference>
<dbReference type="GO" id="GO:0005524">
    <property type="term" value="F:ATP binding"/>
    <property type="evidence" value="ECO:0007669"/>
    <property type="project" value="UniProtKB-KW"/>
</dbReference>
<evidence type="ECO:0000256" key="1">
    <source>
        <dbReference type="ARBA" id="ARBA00004651"/>
    </source>
</evidence>
<organism evidence="10 11">
    <name type="scientific">Fannyhessea vaginae DSM 15829</name>
    <dbReference type="NCBI Taxonomy" id="525256"/>
    <lineage>
        <taxon>Bacteria</taxon>
        <taxon>Bacillati</taxon>
        <taxon>Actinomycetota</taxon>
        <taxon>Coriobacteriia</taxon>
        <taxon>Coriobacteriales</taxon>
        <taxon>Atopobiaceae</taxon>
        <taxon>Fannyhessea</taxon>
    </lineage>
</organism>
<dbReference type="eggNOG" id="COG1132">
    <property type="taxonomic scope" value="Bacteria"/>
</dbReference>
<evidence type="ECO:0000259" key="8">
    <source>
        <dbReference type="PROSITE" id="PS50893"/>
    </source>
</evidence>
<comment type="caution">
    <text evidence="10">The sequence shown here is derived from an EMBL/GenBank/DDBJ whole genome shotgun (WGS) entry which is preliminary data.</text>
</comment>
<evidence type="ECO:0000313" key="10">
    <source>
        <dbReference type="EMBL" id="EGF23003.1"/>
    </source>
</evidence>
<dbReference type="Gene3D" id="3.40.50.300">
    <property type="entry name" value="P-loop containing nucleotide triphosphate hydrolases"/>
    <property type="match status" value="1"/>
</dbReference>
<evidence type="ECO:0000256" key="3">
    <source>
        <dbReference type="ARBA" id="ARBA00022741"/>
    </source>
</evidence>
<feature type="transmembrane region" description="Helical" evidence="7">
    <location>
        <begin position="295"/>
        <end position="317"/>
    </location>
</feature>
<dbReference type="Pfam" id="PF00005">
    <property type="entry name" value="ABC_tran"/>
    <property type="match status" value="1"/>
</dbReference>
<dbReference type="Gene3D" id="1.20.1560.10">
    <property type="entry name" value="ABC transporter type 1, transmembrane domain"/>
    <property type="match status" value="1"/>
</dbReference>
<gene>
    <name evidence="10" type="ORF">HMPREF0091_10998</name>
</gene>
<feature type="domain" description="ABC transporter" evidence="8">
    <location>
        <begin position="383"/>
        <end position="620"/>
    </location>
</feature>
<name>F1T698_9ACTN</name>
<keyword evidence="6 7" id="KW-0472">Membrane</keyword>
<accession>F1T698</accession>
<keyword evidence="11" id="KW-1185">Reference proteome</keyword>
<keyword evidence="5 7" id="KW-1133">Transmembrane helix</keyword>
<evidence type="ECO:0000313" key="11">
    <source>
        <dbReference type="Proteomes" id="UP000005947"/>
    </source>
</evidence>
<evidence type="ECO:0000259" key="9">
    <source>
        <dbReference type="PROSITE" id="PS50929"/>
    </source>
</evidence>
<sequence length="627" mass="68828">MTFNEIHAHRSFGVGMFYMLKRFVMPYRLQALCGMTGKAVEVIFEVITPYFVMRLIDEGIMGHSFTVCMYYGAWLVAAAGISYGATLICQSVAAQVSVNVACDVRRELFSEISTLPLLSLHKFSTSTLVNRSITDVNQIQLMIALAIRQLIRCPLLAIASIVSALILNWRYGLIFCICIPLVALIFAWAIQRLSRMFTLLQRTLDTLSDHVLQNLELVELVRAYRTQKIEMQRFENDHQHYTQLLEATSRISALLSPVTFGIMNMGIMMLMYVASLRGYALFSMFNISQGTLVALINYMTQTLLAIVYISNLMLVFTKASAASARVMEICTCKDSTSADHALAADALVDASVSTNAQYVLEHVSFTYNPCSCTSTQAAGTKGACLCGVSKDKESTAEEGFALTDITCTIPAHGFIGVVGSVGSGKSTLLALLAQLYAPQKGVIRFGGYDLSQLSSNVCSQNICYVPQTTELLQTSIRDFISLGNDTLTDADINNALKQACAFDFVRSLDKGVDTFVTHGSAQMSGGQKQRLALARAFASRASHILLDDSLSALDALTEQKVAQHLLNRAKQSCVMLVSQQISHVKCADMTLVLDKGHLVGVGTHAELLQSCKVYQELYETQHAYTRE</sequence>
<dbReference type="InterPro" id="IPR027417">
    <property type="entry name" value="P-loop_NTPase"/>
</dbReference>
<reference evidence="10 11" key="1">
    <citation type="submission" date="2011-02" db="EMBL/GenBank/DDBJ databases">
        <authorList>
            <person name="Muzny D."/>
            <person name="Qin X."/>
            <person name="Buhay C."/>
            <person name="Dugan-Rocha S."/>
            <person name="Ding Y."/>
            <person name="Chen G."/>
            <person name="Hawes A."/>
            <person name="Holder M."/>
            <person name="Jhangiani S."/>
            <person name="Johnson A."/>
            <person name="Khan Z."/>
            <person name="Li Z."/>
            <person name="Liu W."/>
            <person name="Liu X."/>
            <person name="Perez L."/>
            <person name="Shen H."/>
            <person name="Wang Q."/>
            <person name="Watt J."/>
            <person name="Xi L."/>
            <person name="Xin Y."/>
            <person name="Zhou J."/>
            <person name="Deng J."/>
            <person name="Jiang H."/>
            <person name="Liu Y."/>
            <person name="Qu J."/>
            <person name="Song X.-Z."/>
            <person name="Zhang L."/>
            <person name="Villasana D."/>
            <person name="Johnson A."/>
            <person name="Liu J."/>
            <person name="Liyanage D."/>
            <person name="Lorensuhewa L."/>
            <person name="Robinson T."/>
            <person name="Song A."/>
            <person name="Song B.-B."/>
            <person name="Dinh H."/>
            <person name="Thornton R."/>
            <person name="Coyle M."/>
            <person name="Francisco L."/>
            <person name="Jackson L."/>
            <person name="Javaid M."/>
            <person name="Korchina V."/>
            <person name="Kovar C."/>
            <person name="Mata R."/>
            <person name="Mathew T."/>
            <person name="Ngo R."/>
            <person name="Nguyen L."/>
            <person name="Nguyen N."/>
            <person name="Okwuonu G."/>
            <person name="Ongeri F."/>
            <person name="Pham C."/>
            <person name="Simmons D."/>
            <person name="Wilczek-Boney K."/>
            <person name="Hale W."/>
            <person name="Jakkamsetti A."/>
            <person name="Pham P."/>
            <person name="Ruth R."/>
            <person name="San Lucas F."/>
            <person name="Warren J."/>
            <person name="Zhang J."/>
            <person name="Zhao Z."/>
            <person name="Zhou C."/>
            <person name="Zhu D."/>
            <person name="Lee S."/>
            <person name="Bess C."/>
            <person name="Blankenburg K."/>
            <person name="Forbes L."/>
            <person name="Fu Q."/>
            <person name="Gubbala S."/>
            <person name="Hirani K."/>
            <person name="Jayaseelan J.C."/>
            <person name="Lara F."/>
            <person name="Munidasa M."/>
            <person name="Palculict T."/>
            <person name="Patil S."/>
            <person name="Pu L.-L."/>
            <person name="Saada N."/>
            <person name="Tang L."/>
            <person name="Weissenberger G."/>
            <person name="Zhu Y."/>
            <person name="Hemphill L."/>
            <person name="Shang Y."/>
            <person name="Youmans B."/>
            <person name="Ayvaz T."/>
            <person name="Ross M."/>
            <person name="Santibanez J."/>
            <person name="Aqrawi P."/>
            <person name="Gross S."/>
            <person name="Joshi V."/>
            <person name="Fowler G."/>
            <person name="Nazareth L."/>
            <person name="Reid J."/>
            <person name="Worley K."/>
            <person name="Petrosino J."/>
            <person name="Highlander S."/>
            <person name="Gibbs R."/>
        </authorList>
    </citation>
    <scope>NUCLEOTIDE SEQUENCE [LARGE SCALE GENOMIC DNA]</scope>
    <source>
        <strain evidence="10 11">DSM 15829</strain>
    </source>
</reference>
<evidence type="ECO:0000256" key="7">
    <source>
        <dbReference type="SAM" id="Phobius"/>
    </source>
</evidence>
<evidence type="ECO:0000256" key="6">
    <source>
        <dbReference type="ARBA" id="ARBA00023136"/>
    </source>
</evidence>
<feature type="domain" description="ABC transmembrane type-1" evidence="9">
    <location>
        <begin position="39"/>
        <end position="318"/>
    </location>
</feature>
<dbReference type="PROSITE" id="PS00211">
    <property type="entry name" value="ABC_TRANSPORTER_1"/>
    <property type="match status" value="1"/>
</dbReference>
<dbReference type="GO" id="GO:0015421">
    <property type="term" value="F:ABC-type oligopeptide transporter activity"/>
    <property type="evidence" value="ECO:0007669"/>
    <property type="project" value="TreeGrafter"/>
</dbReference>
<proteinExistence type="predicted"/>
<dbReference type="GO" id="GO:0016887">
    <property type="term" value="F:ATP hydrolysis activity"/>
    <property type="evidence" value="ECO:0007669"/>
    <property type="project" value="InterPro"/>
</dbReference>
<dbReference type="Proteomes" id="UP000005947">
    <property type="component" value="Unassembled WGS sequence"/>
</dbReference>
<dbReference type="Pfam" id="PF00664">
    <property type="entry name" value="ABC_membrane"/>
    <property type="match status" value="1"/>
</dbReference>
<dbReference type="PROSITE" id="PS50929">
    <property type="entry name" value="ABC_TM1F"/>
    <property type="match status" value="1"/>
</dbReference>
<dbReference type="InterPro" id="IPR017871">
    <property type="entry name" value="ABC_transporter-like_CS"/>
</dbReference>
<dbReference type="AlphaFoldDB" id="F1T698"/>